<dbReference type="InterPro" id="IPR029419">
    <property type="entry name" value="Arg_succ_lyase_C"/>
</dbReference>
<dbReference type="FunFam" id="1.20.200.10:FF:000015">
    <property type="entry name" value="argininosuccinate lyase isoform X2"/>
    <property type="match status" value="1"/>
</dbReference>
<protein>
    <recommendedName>
        <fullName evidence="3 7">Argininosuccinate lyase</fullName>
        <shortName evidence="7">ASAL</shortName>
        <ecNumber evidence="3 7">4.3.2.1</ecNumber>
    </recommendedName>
    <alternativeName>
        <fullName evidence="7">Arginosuccinase</fullName>
    </alternativeName>
</protein>
<gene>
    <name evidence="7 10" type="primary">argH</name>
    <name evidence="10" type="ORF">GZH52_12720</name>
</gene>
<dbReference type="PROSITE" id="PS00163">
    <property type="entry name" value="FUMARATE_LYASES"/>
    <property type="match status" value="1"/>
</dbReference>
<dbReference type="FunFam" id="1.10.40.30:FF:000001">
    <property type="entry name" value="Argininosuccinate lyase"/>
    <property type="match status" value="1"/>
</dbReference>
<dbReference type="CDD" id="cd01359">
    <property type="entry name" value="Argininosuccinate_lyase"/>
    <property type="match status" value="1"/>
</dbReference>
<comment type="catalytic activity">
    <reaction evidence="1 7">
        <text>2-(N(omega)-L-arginino)succinate = fumarate + L-arginine</text>
        <dbReference type="Rhea" id="RHEA:24020"/>
        <dbReference type="ChEBI" id="CHEBI:29806"/>
        <dbReference type="ChEBI" id="CHEBI:32682"/>
        <dbReference type="ChEBI" id="CHEBI:57472"/>
        <dbReference type="EC" id="4.3.2.1"/>
    </reaction>
</comment>
<evidence type="ECO:0000256" key="5">
    <source>
        <dbReference type="ARBA" id="ARBA00022605"/>
    </source>
</evidence>
<dbReference type="InterPro" id="IPR022761">
    <property type="entry name" value="Fumarate_lyase_N"/>
</dbReference>
<proteinExistence type="inferred from homology"/>
<dbReference type="InterPro" id="IPR000362">
    <property type="entry name" value="Fumarate_lyase_fam"/>
</dbReference>
<dbReference type="PRINTS" id="PR00149">
    <property type="entry name" value="FUMRATELYASE"/>
</dbReference>
<dbReference type="HAMAP" id="MF_00006">
    <property type="entry name" value="Arg_succ_lyase"/>
    <property type="match status" value="1"/>
</dbReference>
<organism evidence="10 11">
    <name type="scientific">Crenobacter caeni</name>
    <dbReference type="NCBI Taxonomy" id="2705474"/>
    <lineage>
        <taxon>Bacteria</taxon>
        <taxon>Pseudomonadati</taxon>
        <taxon>Pseudomonadota</taxon>
        <taxon>Betaproteobacteria</taxon>
        <taxon>Neisseriales</taxon>
        <taxon>Neisseriaceae</taxon>
        <taxon>Crenobacter</taxon>
    </lineage>
</organism>
<dbReference type="AlphaFoldDB" id="A0A6B2KUE5"/>
<keyword evidence="7" id="KW-0963">Cytoplasm</keyword>
<evidence type="ECO:0000259" key="8">
    <source>
        <dbReference type="Pfam" id="PF00206"/>
    </source>
</evidence>
<evidence type="ECO:0000259" key="9">
    <source>
        <dbReference type="Pfam" id="PF14698"/>
    </source>
</evidence>
<dbReference type="UniPathway" id="UPA00068">
    <property type="reaction ID" value="UER00114"/>
</dbReference>
<evidence type="ECO:0000256" key="1">
    <source>
        <dbReference type="ARBA" id="ARBA00000985"/>
    </source>
</evidence>
<dbReference type="Pfam" id="PF00206">
    <property type="entry name" value="Lyase_1"/>
    <property type="match status" value="1"/>
</dbReference>
<dbReference type="Gene3D" id="1.20.200.10">
    <property type="entry name" value="Fumarase/aspartase (Central domain)"/>
    <property type="match status" value="1"/>
</dbReference>
<evidence type="ECO:0000256" key="2">
    <source>
        <dbReference type="ARBA" id="ARBA00004941"/>
    </source>
</evidence>
<comment type="pathway">
    <text evidence="2 7">Amino-acid biosynthesis; L-arginine biosynthesis; L-arginine from L-ornithine and carbamoyl phosphate: step 3/3.</text>
</comment>
<keyword evidence="5 7" id="KW-0028">Amino-acid biosynthesis</keyword>
<comment type="subcellular location">
    <subcellularLocation>
        <location evidence="7">Cytoplasm</location>
    </subcellularLocation>
</comment>
<evidence type="ECO:0000256" key="3">
    <source>
        <dbReference type="ARBA" id="ARBA00012338"/>
    </source>
</evidence>
<feature type="domain" description="Argininosuccinate lyase C-terminal" evidence="9">
    <location>
        <begin position="366"/>
        <end position="433"/>
    </location>
</feature>
<dbReference type="EMBL" id="JAAGAA010000011">
    <property type="protein sequence ID" value="NDV13643.1"/>
    <property type="molecule type" value="Genomic_DNA"/>
</dbReference>
<keyword evidence="11" id="KW-1185">Reference proteome</keyword>
<reference evidence="10 11" key="1">
    <citation type="submission" date="2020-02" db="EMBL/GenBank/DDBJ databases">
        <authorList>
            <person name="Yang Z."/>
        </authorList>
    </citation>
    <scope>NUCLEOTIDE SEQUENCE [LARGE SCALE GENOMIC DNA]</scope>
    <source>
        <strain evidence="10 11">HX-7-9</strain>
    </source>
</reference>
<dbReference type="InterPro" id="IPR024083">
    <property type="entry name" value="Fumarase/histidase_N"/>
</dbReference>
<dbReference type="PANTHER" id="PTHR43814:SF1">
    <property type="entry name" value="ARGININOSUCCINATE LYASE"/>
    <property type="match status" value="1"/>
</dbReference>
<evidence type="ECO:0000313" key="11">
    <source>
        <dbReference type="Proteomes" id="UP000482578"/>
    </source>
</evidence>
<keyword evidence="4 7" id="KW-0055">Arginine biosynthesis</keyword>
<dbReference type="Pfam" id="PF14698">
    <property type="entry name" value="ASL_C2"/>
    <property type="match status" value="1"/>
</dbReference>
<dbReference type="Gene3D" id="1.10.275.10">
    <property type="entry name" value="Fumarase/aspartase (N-terminal domain)"/>
    <property type="match status" value="1"/>
</dbReference>
<comment type="similarity">
    <text evidence="7">Belongs to the lyase 1 family. Argininosuccinate lyase subfamily.</text>
</comment>
<dbReference type="GO" id="GO:0005829">
    <property type="term" value="C:cytosol"/>
    <property type="evidence" value="ECO:0007669"/>
    <property type="project" value="TreeGrafter"/>
</dbReference>
<name>A0A6B2KUE5_9NEIS</name>
<dbReference type="EC" id="4.3.2.1" evidence="3 7"/>
<dbReference type="Proteomes" id="UP000482578">
    <property type="component" value="Unassembled WGS sequence"/>
</dbReference>
<keyword evidence="6 7" id="KW-0456">Lyase</keyword>
<evidence type="ECO:0000256" key="7">
    <source>
        <dbReference type="HAMAP-Rule" id="MF_00006"/>
    </source>
</evidence>
<dbReference type="PANTHER" id="PTHR43814">
    <property type="entry name" value="ARGININOSUCCINATE LYASE"/>
    <property type="match status" value="1"/>
</dbReference>
<dbReference type="NCBIfam" id="TIGR00838">
    <property type="entry name" value="argH"/>
    <property type="match status" value="1"/>
</dbReference>
<dbReference type="InterPro" id="IPR020557">
    <property type="entry name" value="Fumarate_lyase_CS"/>
</dbReference>
<evidence type="ECO:0000256" key="6">
    <source>
        <dbReference type="ARBA" id="ARBA00023239"/>
    </source>
</evidence>
<dbReference type="PRINTS" id="PR00145">
    <property type="entry name" value="ARGSUCLYASE"/>
</dbReference>
<evidence type="ECO:0000313" key="10">
    <source>
        <dbReference type="EMBL" id="NDV13643.1"/>
    </source>
</evidence>
<dbReference type="GO" id="GO:0004056">
    <property type="term" value="F:argininosuccinate lyase activity"/>
    <property type="evidence" value="ECO:0007669"/>
    <property type="project" value="UniProtKB-UniRule"/>
</dbReference>
<dbReference type="FunFam" id="1.10.275.10:FF:000002">
    <property type="entry name" value="Argininosuccinate lyase"/>
    <property type="match status" value="1"/>
</dbReference>
<accession>A0A6B2KUE5</accession>
<dbReference type="GO" id="GO:0042450">
    <property type="term" value="P:L-arginine biosynthetic process via ornithine"/>
    <property type="evidence" value="ECO:0007669"/>
    <property type="project" value="UniProtKB-UniRule"/>
</dbReference>
<evidence type="ECO:0000256" key="4">
    <source>
        <dbReference type="ARBA" id="ARBA00022571"/>
    </source>
</evidence>
<comment type="caution">
    <text evidence="10">The sequence shown here is derived from an EMBL/GenBank/DDBJ whole genome shotgun (WGS) entry which is preliminary data.</text>
</comment>
<sequence>MQDQHAWSGRFSEPVSELVKKYTASVGFDYRLAEFDIEGSLAHAAMLARAGVLSADDLAAIRRGMAEIVEEIRAGRFEWRLDLEDVHMNIERRLTDKIGDAGKRLHTGRSRNDQVATDIRLWLRAQIDTIGGLIGELKGSLLDLAEQHADTVMPGFTHLQVAQPVTFGHHLLAYVEMLSRDAERFVDCRRRVNRLPLGAAALAGTTFLIDRPYTAELLGFDSVCHNSLDAVSDRDFAIEFTAAASLVMVHLSRLSEELILWMSPRVGFIDIADRFCTGSSIMPQKKNPDVPELVRGKSGRVVGHLVSLVTLMKAQPLAYNKDNQEDKEPLFDTVDTLIDTLRIYADMMRGITVKPEAMRAAVLQGFATATDLADYLVKKGLPFRDSHEVVALAVRHAEGQGVDLAELPLSVLQGFSALIGEDVYAVLSPEGSLAQRDHVGGTAPARVRAEIARHRALRGA</sequence>
<dbReference type="RefSeq" id="WP_163316829.1">
    <property type="nucleotide sequence ID" value="NZ_JAAGAA010000011.1"/>
</dbReference>
<dbReference type="InterPro" id="IPR008948">
    <property type="entry name" value="L-Aspartase-like"/>
</dbReference>
<dbReference type="SUPFAM" id="SSF48557">
    <property type="entry name" value="L-aspartase-like"/>
    <property type="match status" value="1"/>
</dbReference>
<dbReference type="InterPro" id="IPR009049">
    <property type="entry name" value="Argininosuccinate_lyase"/>
</dbReference>
<feature type="domain" description="Fumarate lyase N-terminal" evidence="8">
    <location>
        <begin position="9"/>
        <end position="303"/>
    </location>
</feature>
<dbReference type="Gene3D" id="1.10.40.30">
    <property type="entry name" value="Fumarase/aspartase (C-terminal domain)"/>
    <property type="match status" value="1"/>
</dbReference>